<dbReference type="STRING" id="375175.AYR53_04210"/>
<dbReference type="Pfam" id="PF13419">
    <property type="entry name" value="HAD_2"/>
    <property type="match status" value="1"/>
</dbReference>
<dbReference type="AlphaFoldDB" id="A0A192H1B6"/>
<dbReference type="KEGG" id="lbt:AYR52_09480"/>
<dbReference type="Proteomes" id="UP000078582">
    <property type="component" value="Chromosome"/>
</dbReference>
<organism evidence="2 3">
    <name type="scientific">Loigolactobacillus backii</name>
    <dbReference type="NCBI Taxonomy" id="375175"/>
    <lineage>
        <taxon>Bacteria</taxon>
        <taxon>Bacillati</taxon>
        <taxon>Bacillota</taxon>
        <taxon>Bacilli</taxon>
        <taxon>Lactobacillales</taxon>
        <taxon>Lactobacillaceae</taxon>
        <taxon>Loigolactobacillus</taxon>
    </lineage>
</organism>
<keyword evidence="1" id="KW-0378">Hydrolase</keyword>
<dbReference type="EMBL" id="CP014873">
    <property type="protein sequence ID" value="ANK62037.1"/>
    <property type="molecule type" value="Genomic_DNA"/>
</dbReference>
<dbReference type="Gene3D" id="1.10.150.750">
    <property type="match status" value="1"/>
</dbReference>
<dbReference type="PANTHER" id="PTHR43316">
    <property type="entry name" value="HYDROLASE, HALOACID DELAHOGENASE-RELATED"/>
    <property type="match status" value="1"/>
</dbReference>
<dbReference type="PANTHER" id="PTHR43316:SF3">
    <property type="entry name" value="HALOACID DEHALOGENASE, TYPE II (AFU_ORTHOLOGUE AFUA_2G07750)-RELATED"/>
    <property type="match status" value="1"/>
</dbReference>
<dbReference type="OrthoDB" id="264363at2"/>
<dbReference type="SUPFAM" id="SSF56784">
    <property type="entry name" value="HAD-like"/>
    <property type="match status" value="1"/>
</dbReference>
<name>A0A192H1B6_9LACO</name>
<dbReference type="Gene3D" id="3.40.50.1000">
    <property type="entry name" value="HAD superfamily/HAD-like"/>
    <property type="match status" value="1"/>
</dbReference>
<evidence type="ECO:0000313" key="3">
    <source>
        <dbReference type="Proteomes" id="UP000078582"/>
    </source>
</evidence>
<protein>
    <submittedName>
        <fullName evidence="2">Uncharacterized protein</fullName>
    </submittedName>
</protein>
<dbReference type="InterPro" id="IPR041492">
    <property type="entry name" value="HAD_2"/>
</dbReference>
<accession>A0A192H1B6</accession>
<dbReference type="GeneID" id="42981444"/>
<dbReference type="InterPro" id="IPR036412">
    <property type="entry name" value="HAD-like_sf"/>
</dbReference>
<evidence type="ECO:0000256" key="1">
    <source>
        <dbReference type="ARBA" id="ARBA00022801"/>
    </source>
</evidence>
<proteinExistence type="predicted"/>
<dbReference type="RefSeq" id="WP_068225786.1">
    <property type="nucleotide sequence ID" value="NZ_CP014623.1"/>
</dbReference>
<dbReference type="InterPro" id="IPR023214">
    <property type="entry name" value="HAD_sf"/>
</dbReference>
<gene>
    <name evidence="2" type="ORF">AYR53_04210</name>
</gene>
<dbReference type="GO" id="GO:0016787">
    <property type="term" value="F:hydrolase activity"/>
    <property type="evidence" value="ECO:0007669"/>
    <property type="project" value="UniProtKB-KW"/>
</dbReference>
<evidence type="ECO:0000313" key="2">
    <source>
        <dbReference type="EMBL" id="ANK62037.1"/>
    </source>
</evidence>
<dbReference type="InterPro" id="IPR051540">
    <property type="entry name" value="S-2-haloacid_dehalogenase"/>
</dbReference>
<keyword evidence="3" id="KW-1185">Reference proteome</keyword>
<sequence length="217" mass="24980">MAKIITFTDQDVLINTDPFYAAIGDLAVLSGKSSKELEKVYLQNEYQLLMRTTFIPYSEIVRQALKACETVFEVNNLTTHVTDLMKVYHNLPSFREVSKTLTQLKENGYQLGLLSNLPRPILEHNLANFKVSFDQFWLAENLHCYQPQAAFFDQVTRQLQQLGVGAADHIHITGNYLPTLPENWQTIWLNRNSQEMPKNRSSIQVINHLDELLKKLA</sequence>
<reference evidence="2 3" key="1">
    <citation type="submission" date="2016-03" db="EMBL/GenBank/DDBJ databases">
        <title>Pediococcus and Lactobacillus from brewery environment - whole genome sequencing and assembly.</title>
        <authorList>
            <person name="Behr J."/>
            <person name="Geissler A.J."/>
            <person name="Vogel R.F."/>
        </authorList>
    </citation>
    <scope>NUCLEOTIDE SEQUENCE [LARGE SCALE GENOMIC DNA]</scope>
    <source>
        <strain evidence="2 3">TMW 1.1989</strain>
    </source>
</reference>